<dbReference type="PANTHER" id="PTHR30537">
    <property type="entry name" value="HTH-TYPE TRANSCRIPTIONAL REGULATOR"/>
    <property type="match status" value="1"/>
</dbReference>
<comment type="similarity">
    <text evidence="1">Belongs to the LysR transcriptional regulatory family.</text>
</comment>
<accession>A0A7X0PBW6</accession>
<dbReference type="GO" id="GO:0006351">
    <property type="term" value="P:DNA-templated transcription"/>
    <property type="evidence" value="ECO:0007669"/>
    <property type="project" value="TreeGrafter"/>
</dbReference>
<dbReference type="PROSITE" id="PS50931">
    <property type="entry name" value="HTH_LYSR"/>
    <property type="match status" value="1"/>
</dbReference>
<dbReference type="AlphaFoldDB" id="A0A7X0PBW6"/>
<dbReference type="InterPro" id="IPR036388">
    <property type="entry name" value="WH-like_DNA-bd_sf"/>
</dbReference>
<evidence type="ECO:0000313" key="7">
    <source>
        <dbReference type="Proteomes" id="UP000575083"/>
    </source>
</evidence>
<dbReference type="Proteomes" id="UP000575083">
    <property type="component" value="Unassembled WGS sequence"/>
</dbReference>
<dbReference type="FunFam" id="1.10.10.10:FF:000001">
    <property type="entry name" value="LysR family transcriptional regulator"/>
    <property type="match status" value="1"/>
</dbReference>
<proteinExistence type="inferred from homology"/>
<organism evidence="6 7">
    <name type="scientific">Acidovorax soli</name>
    <dbReference type="NCBI Taxonomy" id="592050"/>
    <lineage>
        <taxon>Bacteria</taxon>
        <taxon>Pseudomonadati</taxon>
        <taxon>Pseudomonadota</taxon>
        <taxon>Betaproteobacteria</taxon>
        <taxon>Burkholderiales</taxon>
        <taxon>Comamonadaceae</taxon>
        <taxon>Acidovorax</taxon>
    </lineage>
</organism>
<evidence type="ECO:0000256" key="1">
    <source>
        <dbReference type="ARBA" id="ARBA00009437"/>
    </source>
</evidence>
<dbReference type="Pfam" id="PF00126">
    <property type="entry name" value="HTH_1"/>
    <property type="match status" value="1"/>
</dbReference>
<dbReference type="InterPro" id="IPR058163">
    <property type="entry name" value="LysR-type_TF_proteobact-type"/>
</dbReference>
<dbReference type="EMBL" id="JACHLK010000002">
    <property type="protein sequence ID" value="MBB6559075.1"/>
    <property type="molecule type" value="Genomic_DNA"/>
</dbReference>
<keyword evidence="3 6" id="KW-0238">DNA-binding</keyword>
<keyword evidence="2" id="KW-0805">Transcription regulation</keyword>
<sequence length="314" mass="33098">MASDTAATAALDLNDIALFVQVVRSGSFAEAARRLGQPPNTVSRRVQQLEAQLGTRLLQRSTRKLTLTSAGQAFHERCAGAVDGLLEAGQELRLGSDEPTGSVRVAVPADFFDFFPMEWIAGFLAAHPRVRLDFVLSDARSDLIAERIDVAFRGGEVGDSGYVGRQLFGARGDGLVASPAYLAARGVPATLADLAAHDAIMASHAGSTGTWRLAGHDGSLHEVAATGRFGANTAQALRRAAVAGLGIALLPAGMARLDLQAGLLVQVLPQYQRKGQGLTVLYPSRRHLPRAVSAFIALVVDKLGELEGTPEGRC</sequence>
<reference evidence="6 7" key="1">
    <citation type="submission" date="2020-08" db="EMBL/GenBank/DDBJ databases">
        <title>Functional genomics of gut bacteria from endangered species of beetles.</title>
        <authorList>
            <person name="Carlos-Shanley C."/>
        </authorList>
    </citation>
    <scope>NUCLEOTIDE SEQUENCE [LARGE SCALE GENOMIC DNA]</scope>
    <source>
        <strain evidence="6 7">S00198</strain>
    </source>
</reference>
<name>A0A7X0PBW6_9BURK</name>
<evidence type="ECO:0000256" key="4">
    <source>
        <dbReference type="ARBA" id="ARBA00023163"/>
    </source>
</evidence>
<dbReference type="GO" id="GO:0043565">
    <property type="term" value="F:sequence-specific DNA binding"/>
    <property type="evidence" value="ECO:0007669"/>
    <property type="project" value="TreeGrafter"/>
</dbReference>
<evidence type="ECO:0000259" key="5">
    <source>
        <dbReference type="PROSITE" id="PS50931"/>
    </source>
</evidence>
<evidence type="ECO:0000256" key="3">
    <source>
        <dbReference type="ARBA" id="ARBA00023125"/>
    </source>
</evidence>
<dbReference type="InterPro" id="IPR000847">
    <property type="entry name" value="LysR_HTH_N"/>
</dbReference>
<feature type="domain" description="HTH lysR-type" evidence="5">
    <location>
        <begin position="11"/>
        <end position="68"/>
    </location>
</feature>
<protein>
    <submittedName>
        <fullName evidence="6">DNA-binding transcriptional LysR family regulator</fullName>
    </submittedName>
</protein>
<dbReference type="SUPFAM" id="SSF46785">
    <property type="entry name" value="Winged helix' DNA-binding domain"/>
    <property type="match status" value="1"/>
</dbReference>
<dbReference type="CDD" id="cd08422">
    <property type="entry name" value="PBP2_CrgA_like"/>
    <property type="match status" value="1"/>
</dbReference>
<dbReference type="InterPro" id="IPR005119">
    <property type="entry name" value="LysR_subst-bd"/>
</dbReference>
<dbReference type="Pfam" id="PF03466">
    <property type="entry name" value="LysR_substrate"/>
    <property type="match status" value="1"/>
</dbReference>
<dbReference type="Gene3D" id="3.40.190.290">
    <property type="match status" value="1"/>
</dbReference>
<evidence type="ECO:0000256" key="2">
    <source>
        <dbReference type="ARBA" id="ARBA00023015"/>
    </source>
</evidence>
<comment type="caution">
    <text evidence="6">The sequence shown here is derived from an EMBL/GenBank/DDBJ whole genome shotgun (WGS) entry which is preliminary data.</text>
</comment>
<keyword evidence="4" id="KW-0804">Transcription</keyword>
<evidence type="ECO:0000313" key="6">
    <source>
        <dbReference type="EMBL" id="MBB6559075.1"/>
    </source>
</evidence>
<dbReference type="PANTHER" id="PTHR30537:SF5">
    <property type="entry name" value="HTH-TYPE TRANSCRIPTIONAL ACTIVATOR TTDR-RELATED"/>
    <property type="match status" value="1"/>
</dbReference>
<dbReference type="GO" id="GO:0003700">
    <property type="term" value="F:DNA-binding transcription factor activity"/>
    <property type="evidence" value="ECO:0007669"/>
    <property type="project" value="InterPro"/>
</dbReference>
<gene>
    <name evidence="6" type="ORF">HNP48_001739</name>
</gene>
<dbReference type="InterPro" id="IPR036390">
    <property type="entry name" value="WH_DNA-bd_sf"/>
</dbReference>
<dbReference type="SUPFAM" id="SSF53850">
    <property type="entry name" value="Periplasmic binding protein-like II"/>
    <property type="match status" value="1"/>
</dbReference>
<keyword evidence="7" id="KW-1185">Reference proteome</keyword>
<dbReference type="RefSeq" id="WP_184856464.1">
    <property type="nucleotide sequence ID" value="NZ_JACHLK010000002.1"/>
</dbReference>
<dbReference type="Gene3D" id="1.10.10.10">
    <property type="entry name" value="Winged helix-like DNA-binding domain superfamily/Winged helix DNA-binding domain"/>
    <property type="match status" value="1"/>
</dbReference>